<sequence length="100" mass="11093">MKRGCSSWGEARSTAACVGGARDLEERSVFWANDQCGNASRRDAIDLNRCISMPLRRWVAYDEMVPVMKSINICRVRTSGRYGMRDTGWCAGFVSGCTCA</sequence>
<accession>A0A165DW39</accession>
<dbReference type="RefSeq" id="XP_040763488.1">
    <property type="nucleotide sequence ID" value="XM_040901609.1"/>
</dbReference>
<dbReference type="GeneID" id="63818641"/>
<protein>
    <submittedName>
        <fullName evidence="1">Uncharacterized protein</fullName>
    </submittedName>
</protein>
<name>A0A165DW39_9APHY</name>
<gene>
    <name evidence="1" type="ORF">LAESUDRAFT_213229</name>
</gene>
<reference evidence="1 2" key="1">
    <citation type="journal article" date="2016" name="Mol. Biol. Evol.">
        <title>Comparative Genomics of Early-Diverging Mushroom-Forming Fungi Provides Insights into the Origins of Lignocellulose Decay Capabilities.</title>
        <authorList>
            <person name="Nagy L.G."/>
            <person name="Riley R."/>
            <person name="Tritt A."/>
            <person name="Adam C."/>
            <person name="Daum C."/>
            <person name="Floudas D."/>
            <person name="Sun H."/>
            <person name="Yadav J.S."/>
            <person name="Pangilinan J."/>
            <person name="Larsson K.H."/>
            <person name="Matsuura K."/>
            <person name="Barry K."/>
            <person name="Labutti K."/>
            <person name="Kuo R."/>
            <person name="Ohm R.A."/>
            <person name="Bhattacharya S.S."/>
            <person name="Shirouzu T."/>
            <person name="Yoshinaga Y."/>
            <person name="Martin F.M."/>
            <person name="Grigoriev I.V."/>
            <person name="Hibbett D.S."/>
        </authorList>
    </citation>
    <scope>NUCLEOTIDE SEQUENCE [LARGE SCALE GENOMIC DNA]</scope>
    <source>
        <strain evidence="1 2">93-53</strain>
    </source>
</reference>
<organism evidence="1 2">
    <name type="scientific">Laetiporus sulphureus 93-53</name>
    <dbReference type="NCBI Taxonomy" id="1314785"/>
    <lineage>
        <taxon>Eukaryota</taxon>
        <taxon>Fungi</taxon>
        <taxon>Dikarya</taxon>
        <taxon>Basidiomycota</taxon>
        <taxon>Agaricomycotina</taxon>
        <taxon>Agaricomycetes</taxon>
        <taxon>Polyporales</taxon>
        <taxon>Laetiporus</taxon>
    </lineage>
</organism>
<dbReference type="AlphaFoldDB" id="A0A165DW39"/>
<dbReference type="InParanoid" id="A0A165DW39"/>
<dbReference type="Proteomes" id="UP000076871">
    <property type="component" value="Unassembled WGS sequence"/>
</dbReference>
<proteinExistence type="predicted"/>
<dbReference type="EMBL" id="KV427628">
    <property type="protein sequence ID" value="KZT05748.1"/>
    <property type="molecule type" value="Genomic_DNA"/>
</dbReference>
<evidence type="ECO:0000313" key="1">
    <source>
        <dbReference type="EMBL" id="KZT05748.1"/>
    </source>
</evidence>
<evidence type="ECO:0000313" key="2">
    <source>
        <dbReference type="Proteomes" id="UP000076871"/>
    </source>
</evidence>
<keyword evidence="2" id="KW-1185">Reference proteome</keyword>